<dbReference type="EC" id="3.1.3.-" evidence="6"/>
<proteinExistence type="inferred from homology"/>
<dbReference type="InterPro" id="IPR006439">
    <property type="entry name" value="HAD-SF_hydro_IA"/>
</dbReference>
<comment type="caution">
    <text evidence="6">The sequence shown here is derived from an EMBL/GenBank/DDBJ whole genome shotgun (WGS) entry which is preliminary data.</text>
</comment>
<dbReference type="SUPFAM" id="SSF56784">
    <property type="entry name" value="HAD-like"/>
    <property type="match status" value="1"/>
</dbReference>
<name>A0ABD5TBF2_9EURY</name>
<dbReference type="GeneID" id="81209753"/>
<protein>
    <submittedName>
        <fullName evidence="6">HAD family hydrolase</fullName>
        <ecNumber evidence="6">3.1.3.-</ecNumber>
    </submittedName>
</protein>
<dbReference type="Proteomes" id="UP001596443">
    <property type="component" value="Unassembled WGS sequence"/>
</dbReference>
<keyword evidence="4 6" id="KW-0378">Hydrolase</keyword>
<evidence type="ECO:0000256" key="5">
    <source>
        <dbReference type="ARBA" id="ARBA00022842"/>
    </source>
</evidence>
<keyword evidence="3" id="KW-0479">Metal-binding</keyword>
<dbReference type="Gene3D" id="3.40.50.1000">
    <property type="entry name" value="HAD superfamily/HAD-like"/>
    <property type="match status" value="1"/>
</dbReference>
<accession>A0ABD5TBF2</accession>
<dbReference type="Pfam" id="PF00702">
    <property type="entry name" value="Hydrolase"/>
    <property type="match status" value="1"/>
</dbReference>
<dbReference type="GO" id="GO:0046872">
    <property type="term" value="F:metal ion binding"/>
    <property type="evidence" value="ECO:0007669"/>
    <property type="project" value="UniProtKB-KW"/>
</dbReference>
<evidence type="ECO:0000256" key="3">
    <source>
        <dbReference type="ARBA" id="ARBA00022723"/>
    </source>
</evidence>
<organism evidence="6 7">
    <name type="scientific">Halobaculum halobium</name>
    <dbReference type="NCBI Taxonomy" id="3032281"/>
    <lineage>
        <taxon>Archaea</taxon>
        <taxon>Methanobacteriati</taxon>
        <taxon>Methanobacteriota</taxon>
        <taxon>Stenosarchaea group</taxon>
        <taxon>Halobacteria</taxon>
        <taxon>Halobacteriales</taxon>
        <taxon>Haloferacaceae</taxon>
        <taxon>Halobaculum</taxon>
    </lineage>
</organism>
<sequence>MRAAEIDAAEAPPAVRESLATLAAAEGVAVGVCTNGVPDWQRAKLDAPGLTEHVEATVVSYEVGAHKPDPAPFERAEALIDADRRVMIGDDAEADVAGARDRGWDAIHVDGPADVPGAIDSMR</sequence>
<dbReference type="InterPro" id="IPR036412">
    <property type="entry name" value="HAD-like_sf"/>
</dbReference>
<keyword evidence="7" id="KW-1185">Reference proteome</keyword>
<keyword evidence="5" id="KW-0460">Magnesium</keyword>
<comment type="similarity">
    <text evidence="2">Belongs to the HAD-like hydrolase superfamily.</text>
</comment>
<evidence type="ECO:0000256" key="1">
    <source>
        <dbReference type="ARBA" id="ARBA00001946"/>
    </source>
</evidence>
<dbReference type="GO" id="GO:0044281">
    <property type="term" value="P:small molecule metabolic process"/>
    <property type="evidence" value="ECO:0007669"/>
    <property type="project" value="UniProtKB-ARBA"/>
</dbReference>
<reference evidence="6 7" key="1">
    <citation type="journal article" date="2019" name="Int. J. Syst. Evol. Microbiol.">
        <title>The Global Catalogue of Microorganisms (GCM) 10K type strain sequencing project: providing services to taxonomists for standard genome sequencing and annotation.</title>
        <authorList>
            <consortium name="The Broad Institute Genomics Platform"/>
            <consortium name="The Broad Institute Genome Sequencing Center for Infectious Disease"/>
            <person name="Wu L."/>
            <person name="Ma J."/>
        </authorList>
    </citation>
    <scope>NUCLEOTIDE SEQUENCE [LARGE SCALE GENOMIC DNA]</scope>
    <source>
        <strain evidence="6 7">SYNS20</strain>
    </source>
</reference>
<evidence type="ECO:0000313" key="7">
    <source>
        <dbReference type="Proteomes" id="UP001596443"/>
    </source>
</evidence>
<dbReference type="PANTHER" id="PTHR46470:SF2">
    <property type="entry name" value="GLYCERALDEHYDE 3-PHOSPHATE PHOSPHATASE"/>
    <property type="match status" value="1"/>
</dbReference>
<dbReference type="EMBL" id="JBHSWX010000012">
    <property type="protein sequence ID" value="MFC6786663.1"/>
    <property type="molecule type" value="Genomic_DNA"/>
</dbReference>
<evidence type="ECO:0000313" key="6">
    <source>
        <dbReference type="EMBL" id="MFC6786663.1"/>
    </source>
</evidence>
<evidence type="ECO:0000256" key="2">
    <source>
        <dbReference type="ARBA" id="ARBA00007958"/>
    </source>
</evidence>
<dbReference type="GO" id="GO:0016787">
    <property type="term" value="F:hydrolase activity"/>
    <property type="evidence" value="ECO:0007669"/>
    <property type="project" value="UniProtKB-KW"/>
</dbReference>
<dbReference type="InterPro" id="IPR023214">
    <property type="entry name" value="HAD_sf"/>
</dbReference>
<evidence type="ECO:0000256" key="4">
    <source>
        <dbReference type="ARBA" id="ARBA00022801"/>
    </source>
</evidence>
<dbReference type="InterPro" id="IPR051400">
    <property type="entry name" value="HAD-like_hydrolase"/>
</dbReference>
<dbReference type="NCBIfam" id="TIGR01549">
    <property type="entry name" value="HAD-SF-IA-v1"/>
    <property type="match status" value="1"/>
</dbReference>
<gene>
    <name evidence="6" type="ORF">ACFQFD_11880</name>
</gene>
<dbReference type="PANTHER" id="PTHR46470">
    <property type="entry name" value="N-ACYLNEURAMINATE-9-PHOSPHATASE"/>
    <property type="match status" value="1"/>
</dbReference>
<comment type="cofactor">
    <cofactor evidence="1">
        <name>Mg(2+)</name>
        <dbReference type="ChEBI" id="CHEBI:18420"/>
    </cofactor>
</comment>
<dbReference type="RefSeq" id="WP_321170863.1">
    <property type="nucleotide sequence ID" value="NZ_CP126158.1"/>
</dbReference>
<dbReference type="AlphaFoldDB" id="A0ABD5TBF2"/>